<organism evidence="1 2">
    <name type="scientific">Aminithiophilus ramosus</name>
    <dbReference type="NCBI Taxonomy" id="3029084"/>
    <lineage>
        <taxon>Bacteria</taxon>
        <taxon>Thermotogati</taxon>
        <taxon>Synergistota</taxon>
        <taxon>Synergistia</taxon>
        <taxon>Synergistales</taxon>
        <taxon>Aminithiophilaceae</taxon>
        <taxon>Aminithiophilus</taxon>
    </lineage>
</organism>
<dbReference type="AlphaFoldDB" id="A0A9Q7EY04"/>
<dbReference type="Proteomes" id="UP000671879">
    <property type="component" value="Chromosome"/>
</dbReference>
<gene>
    <name evidence="1" type="ORF">KAR29_03535</name>
</gene>
<accession>A0A9Q7EY04</accession>
<name>A0A9Q7EY04_9BACT</name>
<reference evidence="2" key="1">
    <citation type="submission" date="2021-04" db="EMBL/GenBank/DDBJ databases">
        <title>A novel Synergistetes isolate from a pyrite-forming mixed culture.</title>
        <authorList>
            <person name="Bunk B."/>
            <person name="Sproer C."/>
            <person name="Spring S."/>
            <person name="Pester M."/>
        </authorList>
    </citation>
    <scope>NUCLEOTIDE SEQUENCE [LARGE SCALE GENOMIC DNA]</scope>
    <source>
        <strain evidence="2">J.5.4.2-T.3.5.2</strain>
    </source>
</reference>
<protein>
    <submittedName>
        <fullName evidence="1">Uncharacterized protein</fullName>
    </submittedName>
</protein>
<dbReference type="KEGG" id="aram:KAR29_03535"/>
<sequence length="130" mass="15540">MDAKILRVIEDQMRCWPAVKGLDAFIKECSESGTFWLGDELPPWMREMDFDELEIRSALEFLRPELTARQIGYLEAWTAVWQTLREDGTFHRRVKEVLGGRLSWPAYRKETEEVLGRPIPRSHWWFWPDE</sequence>
<dbReference type="RefSeq" id="WP_274374263.1">
    <property type="nucleotide sequence ID" value="NZ_CP072943.1"/>
</dbReference>
<keyword evidence="2" id="KW-1185">Reference proteome</keyword>
<evidence type="ECO:0000313" key="2">
    <source>
        <dbReference type="Proteomes" id="UP000671879"/>
    </source>
</evidence>
<proteinExistence type="predicted"/>
<dbReference type="EMBL" id="CP072943">
    <property type="protein sequence ID" value="QTX32995.1"/>
    <property type="molecule type" value="Genomic_DNA"/>
</dbReference>
<evidence type="ECO:0000313" key="1">
    <source>
        <dbReference type="EMBL" id="QTX32995.1"/>
    </source>
</evidence>